<comment type="caution">
    <text evidence="1">The sequence shown here is derived from an EMBL/GenBank/DDBJ whole genome shotgun (WGS) entry which is preliminary data.</text>
</comment>
<organism evidence="1 2">
    <name type="scientific">Pleurodeles waltl</name>
    <name type="common">Iberian ribbed newt</name>
    <dbReference type="NCBI Taxonomy" id="8319"/>
    <lineage>
        <taxon>Eukaryota</taxon>
        <taxon>Metazoa</taxon>
        <taxon>Chordata</taxon>
        <taxon>Craniata</taxon>
        <taxon>Vertebrata</taxon>
        <taxon>Euteleostomi</taxon>
        <taxon>Amphibia</taxon>
        <taxon>Batrachia</taxon>
        <taxon>Caudata</taxon>
        <taxon>Salamandroidea</taxon>
        <taxon>Salamandridae</taxon>
        <taxon>Pleurodelinae</taxon>
        <taxon>Pleurodeles</taxon>
    </lineage>
</organism>
<gene>
    <name evidence="1" type="ORF">NDU88_007708</name>
</gene>
<accession>A0AAV7QMV5</accession>
<proteinExistence type="predicted"/>
<keyword evidence="2" id="KW-1185">Reference proteome</keyword>
<evidence type="ECO:0000313" key="1">
    <source>
        <dbReference type="EMBL" id="KAJ1141375.1"/>
    </source>
</evidence>
<dbReference type="EMBL" id="JANPWB010000010">
    <property type="protein sequence ID" value="KAJ1141375.1"/>
    <property type="molecule type" value="Genomic_DNA"/>
</dbReference>
<dbReference type="AlphaFoldDB" id="A0AAV7QMV5"/>
<dbReference type="Proteomes" id="UP001066276">
    <property type="component" value="Chromosome 6"/>
</dbReference>
<name>A0AAV7QMV5_PLEWA</name>
<protein>
    <submittedName>
        <fullName evidence="1">Uncharacterized protein</fullName>
    </submittedName>
</protein>
<evidence type="ECO:0000313" key="2">
    <source>
        <dbReference type="Proteomes" id="UP001066276"/>
    </source>
</evidence>
<reference evidence="1" key="1">
    <citation type="journal article" date="2022" name="bioRxiv">
        <title>Sequencing and chromosome-scale assembly of the giantPleurodeles waltlgenome.</title>
        <authorList>
            <person name="Brown T."/>
            <person name="Elewa A."/>
            <person name="Iarovenko S."/>
            <person name="Subramanian E."/>
            <person name="Araus A.J."/>
            <person name="Petzold A."/>
            <person name="Susuki M."/>
            <person name="Suzuki K.-i.T."/>
            <person name="Hayashi T."/>
            <person name="Toyoda A."/>
            <person name="Oliveira C."/>
            <person name="Osipova E."/>
            <person name="Leigh N.D."/>
            <person name="Simon A."/>
            <person name="Yun M.H."/>
        </authorList>
    </citation>
    <scope>NUCLEOTIDE SEQUENCE</scope>
    <source>
        <strain evidence="1">20211129_DDA</strain>
        <tissue evidence="1">Liver</tissue>
    </source>
</reference>
<sequence>MLPVPRFKRPPVLWQMNAEAPSWIWMVPAPAGLFRIGAVPGPFLVSSPPPFLQRIPSWQVPCDPFLPLMPVPSAPEPAVHQYTLPNGQWVLGAHSPVNLFSPSSGVDFVPVFPHVFTATVPPHTAKRWLKKRIPKCKGAPIQEPPWRTPMQEEEYTDQARTRPDLRVLGLCASLPLPEVGVACRRSYADAICFLDPVQQVVPASPPGLDLHLSSFLRSPLPLVRIATSGPAQVPGAAPVFQWILTVPMLCGSLVLLCRPAYSLASSRSCHFVSPVRFYFEAV</sequence>